<evidence type="ECO:0000313" key="1">
    <source>
        <dbReference type="EMBL" id="XBH05749.1"/>
    </source>
</evidence>
<reference evidence="1" key="1">
    <citation type="submission" date="2024-05" db="EMBL/GenBank/DDBJ databases">
        <title>Planctomycetes of the genus Singulisphaera possess chitinolytic capabilities.</title>
        <authorList>
            <person name="Ivanova A."/>
        </authorList>
    </citation>
    <scope>NUCLEOTIDE SEQUENCE</scope>
    <source>
        <strain evidence="1">Ch08T</strain>
    </source>
</reference>
<proteinExistence type="predicted"/>
<organism evidence="1">
    <name type="scientific">Singulisphaera sp. Ch08</name>
    <dbReference type="NCBI Taxonomy" id="3120278"/>
    <lineage>
        <taxon>Bacteria</taxon>
        <taxon>Pseudomonadati</taxon>
        <taxon>Planctomycetota</taxon>
        <taxon>Planctomycetia</taxon>
        <taxon>Isosphaerales</taxon>
        <taxon>Isosphaeraceae</taxon>
        <taxon>Singulisphaera</taxon>
    </lineage>
</organism>
<dbReference type="RefSeq" id="WP_406698598.1">
    <property type="nucleotide sequence ID" value="NZ_CP155447.1"/>
</dbReference>
<protein>
    <submittedName>
        <fullName evidence="1">Uncharacterized protein</fullName>
    </submittedName>
</protein>
<gene>
    <name evidence="1" type="ORF">V5E97_06910</name>
</gene>
<sequence>MSVCVDSAMFPELVERQVRVEQEQAITNRLYALAEIMATRPGIPIRDGVPDEKCFNAWRNVFLGTSDAICEIAEASVNWASENRNPKED</sequence>
<accession>A0AAU7CK13</accession>
<dbReference type="EMBL" id="CP155447">
    <property type="protein sequence ID" value="XBH05749.1"/>
    <property type="molecule type" value="Genomic_DNA"/>
</dbReference>
<dbReference type="AlphaFoldDB" id="A0AAU7CK13"/>
<name>A0AAU7CK13_9BACT</name>